<reference evidence="2" key="2">
    <citation type="submission" date="2021-01" db="EMBL/GenBank/DDBJ databases">
        <authorList>
            <person name="Mieszkin S."/>
            <person name="Pouder E."/>
            <person name="Alain K."/>
        </authorList>
    </citation>
    <scope>NUCLEOTIDE SEQUENCE</scope>
    <source>
        <strain evidence="2">HW T2.11</strain>
    </source>
</reference>
<dbReference type="NCBIfam" id="NF038220">
    <property type="entry name" value="IcmT_TraK"/>
    <property type="match status" value="1"/>
</dbReference>
<accession>A0A963YWI3</accession>
<evidence type="ECO:0000256" key="1">
    <source>
        <dbReference type="SAM" id="Phobius"/>
    </source>
</evidence>
<comment type="caution">
    <text evidence="2">The sequence shown here is derived from an EMBL/GenBank/DDBJ whole genome shotgun (WGS) entry which is preliminary data.</text>
</comment>
<gene>
    <name evidence="2" type="primary">icmT</name>
    <name evidence="2" type="ORF">ASILVAE211_19800</name>
</gene>
<reference evidence="2" key="1">
    <citation type="journal article" date="2021" name="Microorganisms">
        <title>Acidisoma silvae sp. nov. and Acidisomacellulosilytica sp. nov., Two Acidophilic Bacteria Isolated from Decaying Wood, Hydrolyzing Cellulose and Producing Poly-3-hydroxybutyrate.</title>
        <authorList>
            <person name="Mieszkin S."/>
            <person name="Pouder E."/>
            <person name="Uroz S."/>
            <person name="Simon-Colin C."/>
            <person name="Alain K."/>
        </authorList>
    </citation>
    <scope>NUCLEOTIDE SEQUENCE</scope>
    <source>
        <strain evidence="2">HW T2.11</strain>
    </source>
</reference>
<sequence>MWRNTGQPVRVLMLDARACLPVVLAAVYWSWPTLYIAIAGFLFFSLISFFGLTLPALVRTVRRWMAGRVRTAVPVWRRRRYS</sequence>
<keyword evidence="1" id="KW-0472">Membrane</keyword>
<dbReference type="Proteomes" id="UP000708298">
    <property type="component" value="Unassembled WGS sequence"/>
</dbReference>
<keyword evidence="3" id="KW-1185">Reference proteome</keyword>
<organism evidence="2 3">
    <name type="scientific">Acidisoma silvae</name>
    <dbReference type="NCBI Taxonomy" id="2802396"/>
    <lineage>
        <taxon>Bacteria</taxon>
        <taxon>Pseudomonadati</taxon>
        <taxon>Pseudomonadota</taxon>
        <taxon>Alphaproteobacteria</taxon>
        <taxon>Acetobacterales</taxon>
        <taxon>Acidocellaceae</taxon>
        <taxon>Acidisoma</taxon>
    </lineage>
</organism>
<dbReference type="AlphaFoldDB" id="A0A963YWI3"/>
<keyword evidence="1" id="KW-1133">Transmembrane helix</keyword>
<feature type="transmembrane region" description="Helical" evidence="1">
    <location>
        <begin position="35"/>
        <end position="58"/>
    </location>
</feature>
<feature type="transmembrane region" description="Helical" evidence="1">
    <location>
        <begin position="12"/>
        <end position="29"/>
    </location>
</feature>
<proteinExistence type="predicted"/>
<protein>
    <submittedName>
        <fullName evidence="2">IcmT/TraK family protein</fullName>
    </submittedName>
</protein>
<name>A0A963YWI3_9PROT</name>
<dbReference type="InterPro" id="IPR047756">
    <property type="entry name" value="IcmT-like"/>
</dbReference>
<dbReference type="EMBL" id="JAESVB010000013">
    <property type="protein sequence ID" value="MCB8877448.1"/>
    <property type="molecule type" value="Genomic_DNA"/>
</dbReference>
<evidence type="ECO:0000313" key="2">
    <source>
        <dbReference type="EMBL" id="MCB8877448.1"/>
    </source>
</evidence>
<keyword evidence="1" id="KW-0812">Transmembrane</keyword>
<evidence type="ECO:0000313" key="3">
    <source>
        <dbReference type="Proteomes" id="UP000708298"/>
    </source>
</evidence>